<keyword evidence="2" id="KW-1185">Reference proteome</keyword>
<gene>
    <name evidence="1" type="ORF">PLEPLA_LOCUS23489</name>
</gene>
<name>A0A9N7UQY6_PLEPL</name>
<comment type="caution">
    <text evidence="1">The sequence shown here is derived from an EMBL/GenBank/DDBJ whole genome shotgun (WGS) entry which is preliminary data.</text>
</comment>
<dbReference type="AlphaFoldDB" id="A0A9N7UQY6"/>
<dbReference type="EMBL" id="CADEAL010001770">
    <property type="protein sequence ID" value="CAB1435414.1"/>
    <property type="molecule type" value="Genomic_DNA"/>
</dbReference>
<dbReference type="Proteomes" id="UP001153269">
    <property type="component" value="Unassembled WGS sequence"/>
</dbReference>
<proteinExistence type="predicted"/>
<accession>A0A9N7UQY6</accession>
<evidence type="ECO:0000313" key="1">
    <source>
        <dbReference type="EMBL" id="CAB1435414.1"/>
    </source>
</evidence>
<organism evidence="1 2">
    <name type="scientific">Pleuronectes platessa</name>
    <name type="common">European plaice</name>
    <dbReference type="NCBI Taxonomy" id="8262"/>
    <lineage>
        <taxon>Eukaryota</taxon>
        <taxon>Metazoa</taxon>
        <taxon>Chordata</taxon>
        <taxon>Craniata</taxon>
        <taxon>Vertebrata</taxon>
        <taxon>Euteleostomi</taxon>
        <taxon>Actinopterygii</taxon>
        <taxon>Neopterygii</taxon>
        <taxon>Teleostei</taxon>
        <taxon>Neoteleostei</taxon>
        <taxon>Acanthomorphata</taxon>
        <taxon>Carangaria</taxon>
        <taxon>Pleuronectiformes</taxon>
        <taxon>Pleuronectoidei</taxon>
        <taxon>Pleuronectidae</taxon>
        <taxon>Pleuronectes</taxon>
    </lineage>
</organism>
<evidence type="ECO:0000313" key="2">
    <source>
        <dbReference type="Proteomes" id="UP001153269"/>
    </source>
</evidence>
<sequence>MSRNFRLCFRWTTPILHMATGGRGSLRAFLTLTEAFKAFSLQTKHVGESTKNANYLNEAAASWSLVEMSEPLTGLRVTTKSNCSDSFSQSNPSPSWVESPVRLGSYQLYSKAPRRDICQEAGCRGLASSPGTRPSQILLPSHIVGRHPVLLLFNQEVMFMTVLGK</sequence>
<protein>
    <submittedName>
        <fullName evidence="1">Uncharacterized protein</fullName>
    </submittedName>
</protein>
<reference evidence="1" key="1">
    <citation type="submission" date="2020-03" db="EMBL/GenBank/DDBJ databases">
        <authorList>
            <person name="Weist P."/>
        </authorList>
    </citation>
    <scope>NUCLEOTIDE SEQUENCE</scope>
</reference>